<dbReference type="RefSeq" id="WP_348711687.1">
    <property type="nucleotide sequence ID" value="NZ_CAXIXW010000016.1"/>
</dbReference>
<gene>
    <name evidence="1" type="ORF">T190607A01A_20261</name>
</gene>
<dbReference type="Pfam" id="PF04359">
    <property type="entry name" value="DUF493"/>
    <property type="match status" value="1"/>
</dbReference>
<keyword evidence="2" id="KW-1185">Reference proteome</keyword>
<reference evidence="1 2" key="1">
    <citation type="submission" date="2024-05" db="EMBL/GenBank/DDBJ databases">
        <authorList>
            <person name="Duchaud E."/>
        </authorList>
    </citation>
    <scope>NUCLEOTIDE SEQUENCE [LARGE SCALE GENOMIC DNA]</scope>
    <source>
        <strain evidence="1">Ena-SAMPLE-TAB-13-05-2024-13:56:06:370-140302</strain>
    </source>
</reference>
<proteinExistence type="predicted"/>
<evidence type="ECO:0000313" key="2">
    <source>
        <dbReference type="Proteomes" id="UP001497416"/>
    </source>
</evidence>
<dbReference type="SUPFAM" id="SSF117991">
    <property type="entry name" value="YbeD/HP0495-like"/>
    <property type="match status" value="1"/>
</dbReference>
<dbReference type="Gene3D" id="3.30.70.260">
    <property type="match status" value="1"/>
</dbReference>
<protein>
    <recommendedName>
        <fullName evidence="3">DUF493 domain-containing protein</fullName>
    </recommendedName>
</protein>
<sequence length="93" mass="10630">MSDRDAFYIKLKTKLEETTTFPTKYLYKFIVPSNGDQVQQVKDLFDKGGAVINTKKSRTGKYVSVSIHLNMKSADEIITYYKEAEKIEGIISL</sequence>
<evidence type="ECO:0008006" key="3">
    <source>
        <dbReference type="Google" id="ProtNLM"/>
    </source>
</evidence>
<evidence type="ECO:0000313" key="1">
    <source>
        <dbReference type="EMBL" id="CAL2084186.1"/>
    </source>
</evidence>
<organism evidence="1 2">
    <name type="scientific">Tenacibaculum platacis</name>
    <dbReference type="NCBI Taxonomy" id="3137852"/>
    <lineage>
        <taxon>Bacteria</taxon>
        <taxon>Pseudomonadati</taxon>
        <taxon>Bacteroidota</taxon>
        <taxon>Flavobacteriia</taxon>
        <taxon>Flavobacteriales</taxon>
        <taxon>Flavobacteriaceae</taxon>
        <taxon>Tenacibaculum</taxon>
    </lineage>
</organism>
<dbReference type="Proteomes" id="UP001497416">
    <property type="component" value="Unassembled WGS sequence"/>
</dbReference>
<accession>A0ABM9NYN2</accession>
<dbReference type="EMBL" id="CAXIXY010000004">
    <property type="protein sequence ID" value="CAL2084186.1"/>
    <property type="molecule type" value="Genomic_DNA"/>
</dbReference>
<dbReference type="InterPro" id="IPR007454">
    <property type="entry name" value="UPF0250_YbeD-like"/>
</dbReference>
<dbReference type="InterPro" id="IPR027471">
    <property type="entry name" value="YbeD-like_sf"/>
</dbReference>
<comment type="caution">
    <text evidence="1">The sequence shown here is derived from an EMBL/GenBank/DDBJ whole genome shotgun (WGS) entry which is preliminary data.</text>
</comment>
<name>A0ABM9NYN2_9FLAO</name>